<sequence length="210" mass="22841">MGLRGLVAIVALLATGIVGGYAAAAYLTPQPQSAGTPQPVTATSPSVPGAPPTPLQEDPTEPALPTDLEMVDVMVGSGRNAFVFPAPAGWSRSEPSSNEVKYKLPGNPGNTYVLRVEQVKSQHETIPDIVQATIVDLDREFDDFEVTRRTYDSLEFDYLYDGYRRFGFLTWLDISRSGQAEAEIAVTGREKDLDGMRELIIRVIRGIRAG</sequence>
<gene>
    <name evidence="2" type="ORF">AVDCRST_MAG32-89</name>
</gene>
<dbReference type="AlphaFoldDB" id="A0A6J4MTS3"/>
<reference evidence="2" key="1">
    <citation type="submission" date="2020-02" db="EMBL/GenBank/DDBJ databases">
        <authorList>
            <person name="Meier V. D."/>
        </authorList>
    </citation>
    <scope>NUCLEOTIDE SEQUENCE</scope>
    <source>
        <strain evidence="2">AVDCRST_MAG32</strain>
    </source>
</reference>
<name>A0A6J4MTS3_9ACTN</name>
<dbReference type="EMBL" id="CADCUM010000005">
    <property type="protein sequence ID" value="CAA9367064.1"/>
    <property type="molecule type" value="Genomic_DNA"/>
</dbReference>
<protein>
    <submittedName>
        <fullName evidence="2">Uncharacterized protein</fullName>
    </submittedName>
</protein>
<evidence type="ECO:0000313" key="2">
    <source>
        <dbReference type="EMBL" id="CAA9367064.1"/>
    </source>
</evidence>
<proteinExistence type="predicted"/>
<feature type="region of interest" description="Disordered" evidence="1">
    <location>
        <begin position="32"/>
        <end position="62"/>
    </location>
</feature>
<organism evidence="2">
    <name type="scientific">uncultured Nocardioides sp</name>
    <dbReference type="NCBI Taxonomy" id="198441"/>
    <lineage>
        <taxon>Bacteria</taxon>
        <taxon>Bacillati</taxon>
        <taxon>Actinomycetota</taxon>
        <taxon>Actinomycetes</taxon>
        <taxon>Propionibacteriales</taxon>
        <taxon>Nocardioidaceae</taxon>
        <taxon>Nocardioides</taxon>
        <taxon>environmental samples</taxon>
    </lineage>
</organism>
<evidence type="ECO:0000256" key="1">
    <source>
        <dbReference type="SAM" id="MobiDB-lite"/>
    </source>
</evidence>
<accession>A0A6J4MTS3</accession>
<feature type="compositionally biased region" description="Polar residues" evidence="1">
    <location>
        <begin position="32"/>
        <end position="46"/>
    </location>
</feature>